<keyword evidence="4" id="KW-1185">Reference proteome</keyword>
<feature type="signal peptide" evidence="1">
    <location>
        <begin position="1"/>
        <end position="27"/>
    </location>
</feature>
<sequence length="153" mass="17297">MYTLRSIFNTAVTLCAVLLLTSQSVNAEQKESFGDYEVHYSTFASTFLSPDVAKQYDIVRSRALGIINISVLKKSESGIFEPVAAHVEGVMTNDIQQKKHLGFRRIKEGKAIYFISEIQYMEGEVLAFNISATPEGQQQPLKLRFSQTFYNEK</sequence>
<name>A0A9E8HMB9_9ALTE</name>
<proteinExistence type="predicted"/>
<organism evidence="3 4">
    <name type="scientific">Alkalimarinus sediminis</name>
    <dbReference type="NCBI Taxonomy" id="1632866"/>
    <lineage>
        <taxon>Bacteria</taxon>
        <taxon>Pseudomonadati</taxon>
        <taxon>Pseudomonadota</taxon>
        <taxon>Gammaproteobacteria</taxon>
        <taxon>Alteromonadales</taxon>
        <taxon>Alteromonadaceae</taxon>
        <taxon>Alkalimarinus</taxon>
    </lineage>
</organism>
<dbReference type="Gene3D" id="2.60.40.3340">
    <property type="entry name" value="Domain of unknown function DUF4426"/>
    <property type="match status" value="1"/>
</dbReference>
<gene>
    <name evidence="3" type="ORF">NNL22_01390</name>
</gene>
<dbReference type="Proteomes" id="UP001164472">
    <property type="component" value="Chromosome"/>
</dbReference>
<dbReference type="InterPro" id="IPR025218">
    <property type="entry name" value="DUF4426"/>
</dbReference>
<accession>A0A9E8HMB9</accession>
<evidence type="ECO:0000256" key="1">
    <source>
        <dbReference type="SAM" id="SignalP"/>
    </source>
</evidence>
<feature type="domain" description="DUF4426" evidence="2">
    <location>
        <begin position="31"/>
        <end position="152"/>
    </location>
</feature>
<dbReference type="KEGG" id="asem:NNL22_01390"/>
<dbReference type="RefSeq" id="WP_251810860.1">
    <property type="nucleotide sequence ID" value="NZ_CP101527.1"/>
</dbReference>
<reference evidence="3" key="1">
    <citation type="submission" date="2022-07" db="EMBL/GenBank/DDBJ databases">
        <title>Alkalimarinus sp. nov., isolated from gut of a Alitta virens.</title>
        <authorList>
            <person name="Yang A.I."/>
            <person name="Shin N.-R."/>
        </authorList>
    </citation>
    <scope>NUCLEOTIDE SEQUENCE</scope>
    <source>
        <strain evidence="3">FA028</strain>
    </source>
</reference>
<evidence type="ECO:0000259" key="2">
    <source>
        <dbReference type="Pfam" id="PF14467"/>
    </source>
</evidence>
<protein>
    <submittedName>
        <fullName evidence="3">DUF4426 domain-containing protein</fullName>
    </submittedName>
</protein>
<dbReference type="Pfam" id="PF14467">
    <property type="entry name" value="DUF4426"/>
    <property type="match status" value="1"/>
</dbReference>
<evidence type="ECO:0000313" key="4">
    <source>
        <dbReference type="Proteomes" id="UP001164472"/>
    </source>
</evidence>
<dbReference type="AlphaFoldDB" id="A0A9E8HMB9"/>
<dbReference type="EMBL" id="CP101527">
    <property type="protein sequence ID" value="UZW75288.1"/>
    <property type="molecule type" value="Genomic_DNA"/>
</dbReference>
<evidence type="ECO:0000313" key="3">
    <source>
        <dbReference type="EMBL" id="UZW75288.1"/>
    </source>
</evidence>
<keyword evidence="1" id="KW-0732">Signal</keyword>
<feature type="chain" id="PRO_5039141223" evidence="1">
    <location>
        <begin position="28"/>
        <end position="153"/>
    </location>
</feature>